<dbReference type="CDD" id="cd16936">
    <property type="entry name" value="HATPase_RsbW-like"/>
    <property type="match status" value="1"/>
</dbReference>
<feature type="region of interest" description="Disordered" evidence="2">
    <location>
        <begin position="1"/>
        <end position="51"/>
    </location>
</feature>
<evidence type="ECO:0000259" key="3">
    <source>
        <dbReference type="Pfam" id="PF13581"/>
    </source>
</evidence>
<comment type="caution">
    <text evidence="4">The sequence shown here is derived from an EMBL/GenBank/DDBJ whole genome shotgun (WGS) entry which is preliminary data.</text>
</comment>
<protein>
    <submittedName>
        <fullName evidence="4">ATPase</fullName>
    </submittedName>
</protein>
<dbReference type="InterPro" id="IPR003594">
    <property type="entry name" value="HATPase_dom"/>
</dbReference>
<accession>A0ABQ3SNF1</accession>
<name>A0ABQ3SNF1_9ACTN</name>
<sequence length="185" mass="19636">MQPTQRAGSDRGMGRVPGAEAGGECGGGATVETKEPEAGGPMSAGLPSGRQRRRLTLAGVPGPVAKGRAFTRQALRDWGWDRTETSEDTLLLVSELLTNASLHANGCRELVLTADELALHIEVHDGTTTPPVRHSAPQRGIPGGRGLYIVERLSDRWGTHTYGTGKAVWAEIEASRLEYGMAAGR</sequence>
<dbReference type="PANTHER" id="PTHR35526:SF3">
    <property type="entry name" value="ANTI-SIGMA-F FACTOR RSBW"/>
    <property type="match status" value="1"/>
</dbReference>
<dbReference type="InterPro" id="IPR050267">
    <property type="entry name" value="Anti-sigma-factor_SerPK"/>
</dbReference>
<gene>
    <name evidence="4" type="ORF">Snoj_34150</name>
</gene>
<evidence type="ECO:0000313" key="4">
    <source>
        <dbReference type="EMBL" id="GHI69497.1"/>
    </source>
</evidence>
<keyword evidence="1" id="KW-0418">Kinase</keyword>
<proteinExistence type="predicted"/>
<dbReference type="Proteomes" id="UP000613974">
    <property type="component" value="Unassembled WGS sequence"/>
</dbReference>
<evidence type="ECO:0000256" key="2">
    <source>
        <dbReference type="SAM" id="MobiDB-lite"/>
    </source>
</evidence>
<reference evidence="5" key="1">
    <citation type="submission" date="2023-07" db="EMBL/GenBank/DDBJ databases">
        <title>Whole genome shotgun sequence of Streptomyces nojiriensis NBRC 13794.</title>
        <authorList>
            <person name="Komaki H."/>
            <person name="Tamura T."/>
        </authorList>
    </citation>
    <scope>NUCLEOTIDE SEQUENCE [LARGE SCALE GENOMIC DNA]</scope>
    <source>
        <strain evidence="5">NBRC 13794</strain>
    </source>
</reference>
<dbReference type="EMBL" id="BNEC01000005">
    <property type="protein sequence ID" value="GHI69497.1"/>
    <property type="molecule type" value="Genomic_DNA"/>
</dbReference>
<keyword evidence="1" id="KW-0723">Serine/threonine-protein kinase</keyword>
<feature type="compositionally biased region" description="Gly residues" evidence="2">
    <location>
        <begin position="20"/>
        <end position="29"/>
    </location>
</feature>
<dbReference type="InterPro" id="IPR036890">
    <property type="entry name" value="HATPase_C_sf"/>
</dbReference>
<dbReference type="PANTHER" id="PTHR35526">
    <property type="entry name" value="ANTI-SIGMA-F FACTOR RSBW-RELATED"/>
    <property type="match status" value="1"/>
</dbReference>
<keyword evidence="1" id="KW-0808">Transferase</keyword>
<organism evidence="4 5">
    <name type="scientific">Streptomyces nojiriensis</name>
    <dbReference type="NCBI Taxonomy" id="66374"/>
    <lineage>
        <taxon>Bacteria</taxon>
        <taxon>Bacillati</taxon>
        <taxon>Actinomycetota</taxon>
        <taxon>Actinomycetes</taxon>
        <taxon>Kitasatosporales</taxon>
        <taxon>Streptomycetaceae</taxon>
        <taxon>Streptomyces</taxon>
    </lineage>
</organism>
<evidence type="ECO:0000313" key="5">
    <source>
        <dbReference type="Proteomes" id="UP000613974"/>
    </source>
</evidence>
<evidence type="ECO:0000256" key="1">
    <source>
        <dbReference type="ARBA" id="ARBA00022527"/>
    </source>
</evidence>
<keyword evidence="5" id="KW-1185">Reference proteome</keyword>
<feature type="domain" description="Histidine kinase/HSP90-like ATPase" evidence="3">
    <location>
        <begin position="64"/>
        <end position="170"/>
    </location>
</feature>
<dbReference type="Pfam" id="PF13581">
    <property type="entry name" value="HATPase_c_2"/>
    <property type="match status" value="1"/>
</dbReference>
<dbReference type="Gene3D" id="3.30.565.10">
    <property type="entry name" value="Histidine kinase-like ATPase, C-terminal domain"/>
    <property type="match status" value="1"/>
</dbReference>